<comment type="caution">
    <text evidence="3">The sequence shown here is derived from an EMBL/GenBank/DDBJ whole genome shotgun (WGS) entry which is preliminary data.</text>
</comment>
<organism evidence="3 4">
    <name type="scientific">candidate division WS6 bacterium GW2011_GWF2_39_15</name>
    <dbReference type="NCBI Taxonomy" id="1619100"/>
    <lineage>
        <taxon>Bacteria</taxon>
        <taxon>Candidatus Dojkabacteria</taxon>
    </lineage>
</organism>
<name>A0A0G0MTF4_9BACT</name>
<dbReference type="Gene3D" id="6.10.250.3150">
    <property type="match status" value="1"/>
</dbReference>
<feature type="domain" description="Sporulation stage II protein D amidase enhancer LytB N-terminal" evidence="2">
    <location>
        <begin position="344"/>
        <end position="423"/>
    </location>
</feature>
<dbReference type="AlphaFoldDB" id="A0A0G0MTF4"/>
<dbReference type="STRING" id="1619100.UT34_C0001G0489"/>
<accession>A0A0G0MTF4</accession>
<evidence type="ECO:0000313" key="3">
    <source>
        <dbReference type="EMBL" id="KKR06448.1"/>
    </source>
</evidence>
<dbReference type="Proteomes" id="UP000034799">
    <property type="component" value="Unassembled WGS sequence"/>
</dbReference>
<dbReference type="Pfam" id="PF08486">
    <property type="entry name" value="SpoIID"/>
    <property type="match status" value="1"/>
</dbReference>
<feature type="coiled-coil region" evidence="1">
    <location>
        <begin position="163"/>
        <end position="211"/>
    </location>
</feature>
<evidence type="ECO:0000259" key="2">
    <source>
        <dbReference type="Pfam" id="PF08486"/>
    </source>
</evidence>
<keyword evidence="1" id="KW-0175">Coiled coil</keyword>
<evidence type="ECO:0000256" key="1">
    <source>
        <dbReference type="SAM" id="Coils"/>
    </source>
</evidence>
<dbReference type="PATRIC" id="fig|1619100.3.peg.495"/>
<dbReference type="EMBL" id="LBWK01000001">
    <property type="protein sequence ID" value="KKR06448.1"/>
    <property type="molecule type" value="Genomic_DNA"/>
</dbReference>
<dbReference type="InterPro" id="IPR013693">
    <property type="entry name" value="SpoIID/LytB_N"/>
</dbReference>
<feature type="coiled-coil region" evidence="1">
    <location>
        <begin position="33"/>
        <end position="67"/>
    </location>
</feature>
<sequence length="624" mass="68618">MCVSKTIKTVLSLVIILIYSLTVYSFPIYSEDIDDLEQEVQEKSQTVKEKESALDKIKKEIAEINRSSVSVDEKISLMKDALDEIDLYIKSAQLEIKLKSDVISQKEGELSKEQEKLDLVAAQLYKSSRFSFWEYILANKSVEDIIKGVFLRKLSGFDYVDKLKLLSQNYAQMKQEKMELEKDKVDLESEKNGLEKSKNDLVAQRNALLAEASKKRGLSTRLGTDITALKGEISQLQEAILLAKAAGGILGVGDVPGAADNLSSKSGFMANAASGNFAVFAFGAYTHRNGMSQYGAYGRAKAGQNAEQILKAYYPAETLNKNYGVPSKIYVNGTNEYGQTFNCQAFSIDDYVKHLYEVPASWPTEVLRAQSVAARSYAIRYSSTHKECGGPTICPSQSCQVVKKEVNATAWRNAVDYTSKWVLAGGPGNFQFSSTTGGYLNTSGWDTTNKQGTGNWTPNAYEGVNYGNSPWFYKTWSTLLNGSVCNSSKKDVTGNNRNYLSNKEMADILNVWLINNNDPLKGSVDYSRIIPVTINDCHISGMSGNPYSKEALASLLKSPVTVVSSIAASFNSKGQTTNILFGTNRGVLTVSASDFKAMYNLRAPGYLQIPPQGSGVTFINIEKK</sequence>
<evidence type="ECO:0000313" key="4">
    <source>
        <dbReference type="Proteomes" id="UP000034799"/>
    </source>
</evidence>
<gene>
    <name evidence="3" type="ORF">UT34_C0001G0489</name>
</gene>
<proteinExistence type="predicted"/>
<reference evidence="3 4" key="1">
    <citation type="journal article" date="2015" name="Nature">
        <title>rRNA introns, odd ribosomes, and small enigmatic genomes across a large radiation of phyla.</title>
        <authorList>
            <person name="Brown C.T."/>
            <person name="Hug L.A."/>
            <person name="Thomas B.C."/>
            <person name="Sharon I."/>
            <person name="Castelle C.J."/>
            <person name="Singh A."/>
            <person name="Wilkins M.J."/>
            <person name="Williams K.H."/>
            <person name="Banfield J.F."/>
        </authorList>
    </citation>
    <scope>NUCLEOTIDE SEQUENCE [LARGE SCALE GENOMIC DNA]</scope>
</reference>
<protein>
    <submittedName>
        <fullName evidence="3">Peptidase, M23 family</fullName>
    </submittedName>
</protein>